<evidence type="ECO:0000256" key="5">
    <source>
        <dbReference type="ARBA" id="ARBA00022737"/>
    </source>
</evidence>
<evidence type="ECO:0000256" key="8">
    <source>
        <dbReference type="ARBA" id="ARBA00023136"/>
    </source>
</evidence>
<evidence type="ECO:0000256" key="3">
    <source>
        <dbReference type="ARBA" id="ARBA00022448"/>
    </source>
</evidence>
<dbReference type="WBParaSite" id="EVEC_0000958201-mRNA-1">
    <property type="protein sequence ID" value="EVEC_0000958201-mRNA-1"/>
    <property type="gene ID" value="EVEC_0000958201"/>
</dbReference>
<keyword evidence="8 9" id="KW-0472">Membrane</keyword>
<name>A0A0N4VFQ5_ENTVE</name>
<evidence type="ECO:0000313" key="14">
    <source>
        <dbReference type="WBParaSite" id="EVEC_0000958201-mRNA-1"/>
    </source>
</evidence>
<evidence type="ECO:0000256" key="10">
    <source>
        <dbReference type="RuleBase" id="RU000488"/>
    </source>
</evidence>
<dbReference type="GO" id="GO:1902603">
    <property type="term" value="P:carnitine transmembrane transport"/>
    <property type="evidence" value="ECO:0007669"/>
    <property type="project" value="TreeGrafter"/>
</dbReference>
<dbReference type="GO" id="GO:0006839">
    <property type="term" value="P:mitochondrial transport"/>
    <property type="evidence" value="ECO:0007669"/>
    <property type="project" value="TreeGrafter"/>
</dbReference>
<evidence type="ECO:0000313" key="12">
    <source>
        <dbReference type="EMBL" id="VDD94241.1"/>
    </source>
</evidence>
<keyword evidence="13" id="KW-1185">Reference proteome</keyword>
<dbReference type="Pfam" id="PF00153">
    <property type="entry name" value="Mito_carr"/>
    <property type="match status" value="3"/>
</dbReference>
<evidence type="ECO:0000256" key="1">
    <source>
        <dbReference type="ARBA" id="ARBA00004225"/>
    </source>
</evidence>
<feature type="transmembrane region" description="Helical" evidence="11">
    <location>
        <begin position="74"/>
        <end position="92"/>
    </location>
</feature>
<dbReference type="PROSITE" id="PS50920">
    <property type="entry name" value="SOLCAR"/>
    <property type="match status" value="3"/>
</dbReference>
<evidence type="ECO:0000256" key="2">
    <source>
        <dbReference type="ARBA" id="ARBA00006375"/>
    </source>
</evidence>
<dbReference type="PANTHER" id="PTHR45624:SF4">
    <property type="entry name" value="CONGESTED-LIKE TRACHEA PROTEIN-RELATED"/>
    <property type="match status" value="1"/>
</dbReference>
<reference evidence="14" key="1">
    <citation type="submission" date="2016-04" db="UniProtKB">
        <authorList>
            <consortium name="WormBaseParasite"/>
        </authorList>
    </citation>
    <scope>IDENTIFICATION</scope>
</reference>
<dbReference type="Gene3D" id="1.50.40.10">
    <property type="entry name" value="Mitochondrial carrier domain"/>
    <property type="match status" value="2"/>
</dbReference>
<dbReference type="STRING" id="51028.A0A0N4VFQ5"/>
<dbReference type="InterPro" id="IPR023395">
    <property type="entry name" value="MCP_dom_sf"/>
</dbReference>
<proteinExistence type="inferred from homology"/>
<evidence type="ECO:0000256" key="9">
    <source>
        <dbReference type="PROSITE-ProRule" id="PRU00282"/>
    </source>
</evidence>
<keyword evidence="5" id="KW-0677">Repeat</keyword>
<comment type="similarity">
    <text evidence="2 10">Belongs to the mitochondrial carrier (TC 2.A.29) family.</text>
</comment>
<dbReference type="SUPFAM" id="SSF103506">
    <property type="entry name" value="Mitochondrial carrier"/>
    <property type="match status" value="1"/>
</dbReference>
<evidence type="ECO:0000256" key="4">
    <source>
        <dbReference type="ARBA" id="ARBA00022692"/>
    </source>
</evidence>
<evidence type="ECO:0000313" key="13">
    <source>
        <dbReference type="Proteomes" id="UP000274131"/>
    </source>
</evidence>
<gene>
    <name evidence="12" type="ORF">EVEC_LOCUS8992</name>
</gene>
<feature type="repeat" description="Solcar" evidence="9">
    <location>
        <begin position="7"/>
        <end position="98"/>
    </location>
</feature>
<dbReference type="OrthoDB" id="14252at2759"/>
<feature type="repeat" description="Solcar" evidence="9">
    <location>
        <begin position="209"/>
        <end position="295"/>
    </location>
</feature>
<sequence>MPSNANYEVFKNFVSGGFGGVCCVATGHPFDTVKVRLQTMPVPAPGEQPLFKGAMDCVAKTVTKEGVLALYKGMAAPIVGVAPLFALFFGGCEIGRRLQSSKPADELTFLQNFNAGAFAGILTTSVMAPGERIKCVLQVQQSGHKVPGAPHYDGPIDVVKKLYKEGGIRSLYRGTFATLLRDIPASGAYLSTYEYLKKLFSGGHTDQKLPTGAILAAGGFAGIANWSVCIPADVLKSRLQTAPEGKYPDGIRGVFREVIREEGPKALFKGFTPVMLRAFPANAACFFGLELALRLFKFFE</sequence>
<dbReference type="EMBL" id="UXUI01009740">
    <property type="protein sequence ID" value="VDD94241.1"/>
    <property type="molecule type" value="Genomic_DNA"/>
</dbReference>
<dbReference type="Proteomes" id="UP000274131">
    <property type="component" value="Unassembled WGS sequence"/>
</dbReference>
<keyword evidence="7" id="KW-0496">Mitochondrion</keyword>
<dbReference type="AlphaFoldDB" id="A0A0N4VFQ5"/>
<keyword evidence="4 9" id="KW-0812">Transmembrane</keyword>
<protein>
    <submittedName>
        <fullName evidence="14">Mitochondrial carnitine/acylcarnitine carrier protein</fullName>
    </submittedName>
</protein>
<evidence type="ECO:0000256" key="6">
    <source>
        <dbReference type="ARBA" id="ARBA00022989"/>
    </source>
</evidence>
<keyword evidence="6 11" id="KW-1133">Transmembrane helix</keyword>
<dbReference type="GO" id="GO:0031966">
    <property type="term" value="C:mitochondrial membrane"/>
    <property type="evidence" value="ECO:0007669"/>
    <property type="project" value="UniProtKB-SubCell"/>
</dbReference>
<evidence type="ECO:0000256" key="7">
    <source>
        <dbReference type="ARBA" id="ARBA00023128"/>
    </source>
</evidence>
<evidence type="ECO:0000256" key="11">
    <source>
        <dbReference type="SAM" id="Phobius"/>
    </source>
</evidence>
<reference evidence="12 13" key="2">
    <citation type="submission" date="2018-10" db="EMBL/GenBank/DDBJ databases">
        <authorList>
            <consortium name="Pathogen Informatics"/>
        </authorList>
    </citation>
    <scope>NUCLEOTIDE SEQUENCE [LARGE SCALE GENOMIC DNA]</scope>
</reference>
<comment type="subcellular location">
    <subcellularLocation>
        <location evidence="1">Mitochondrion membrane</location>
        <topology evidence="1">Multi-pass membrane protein</topology>
    </subcellularLocation>
</comment>
<dbReference type="InterPro" id="IPR018108">
    <property type="entry name" value="MCP_transmembrane"/>
</dbReference>
<organism evidence="14">
    <name type="scientific">Enterobius vermicularis</name>
    <name type="common">Human pinworm</name>
    <dbReference type="NCBI Taxonomy" id="51028"/>
    <lineage>
        <taxon>Eukaryota</taxon>
        <taxon>Metazoa</taxon>
        <taxon>Ecdysozoa</taxon>
        <taxon>Nematoda</taxon>
        <taxon>Chromadorea</taxon>
        <taxon>Rhabditida</taxon>
        <taxon>Spirurina</taxon>
        <taxon>Oxyuridomorpha</taxon>
        <taxon>Oxyuroidea</taxon>
        <taxon>Oxyuridae</taxon>
        <taxon>Enterobius</taxon>
    </lineage>
</organism>
<dbReference type="GO" id="GO:0015227">
    <property type="term" value="F:O-acyl-L-carnitine transmembrane transporter activity"/>
    <property type="evidence" value="ECO:0007669"/>
    <property type="project" value="TreeGrafter"/>
</dbReference>
<feature type="repeat" description="Solcar" evidence="9">
    <location>
        <begin position="107"/>
        <end position="199"/>
    </location>
</feature>
<keyword evidence="3 10" id="KW-0813">Transport</keyword>
<dbReference type="InterPro" id="IPR050567">
    <property type="entry name" value="Mitochondrial_Carrier"/>
</dbReference>
<dbReference type="PANTHER" id="PTHR45624">
    <property type="entry name" value="MITOCHONDRIAL BASIC AMINO ACIDS TRANSPORTER-RELATED"/>
    <property type="match status" value="1"/>
</dbReference>
<accession>A0A0N4VFQ5</accession>